<feature type="compositionally biased region" description="Basic residues" evidence="3">
    <location>
        <begin position="311"/>
        <end position="321"/>
    </location>
</feature>
<feature type="compositionally biased region" description="Polar residues" evidence="3">
    <location>
        <begin position="1"/>
        <end position="14"/>
    </location>
</feature>
<organism evidence="4 5">
    <name type="scientific">Sphaeroforma arctica JP610</name>
    <dbReference type="NCBI Taxonomy" id="667725"/>
    <lineage>
        <taxon>Eukaryota</taxon>
        <taxon>Ichthyosporea</taxon>
        <taxon>Ichthyophonida</taxon>
        <taxon>Sphaeroforma</taxon>
    </lineage>
</organism>
<dbReference type="SMART" id="SM00320">
    <property type="entry name" value="WD40"/>
    <property type="match status" value="4"/>
</dbReference>
<protein>
    <submittedName>
        <fullName evidence="4">Uncharacterized protein</fullName>
    </submittedName>
</protein>
<dbReference type="InterPro" id="IPR015943">
    <property type="entry name" value="WD40/YVTN_repeat-like_dom_sf"/>
</dbReference>
<dbReference type="PANTHER" id="PTHR14773:SF2">
    <property type="entry name" value="(WILD MALAYSIAN BANANA) HYPOTHETICAL PROTEIN"/>
    <property type="match status" value="1"/>
</dbReference>
<feature type="region of interest" description="Disordered" evidence="3">
    <location>
        <begin position="212"/>
        <end position="276"/>
    </location>
</feature>
<comment type="similarity">
    <text evidence="1">Belongs to the WD repeat DDB2/WDR76 family.</text>
</comment>
<evidence type="ECO:0000256" key="2">
    <source>
        <dbReference type="PROSITE-ProRule" id="PRU00221"/>
    </source>
</evidence>
<dbReference type="InterPro" id="IPR001680">
    <property type="entry name" value="WD40_rpt"/>
</dbReference>
<evidence type="ECO:0000313" key="5">
    <source>
        <dbReference type="Proteomes" id="UP000054560"/>
    </source>
</evidence>
<accession>A0A0L0FQW0</accession>
<evidence type="ECO:0000256" key="1">
    <source>
        <dbReference type="ARBA" id="ARBA00005434"/>
    </source>
</evidence>
<sequence>MLSSRIQTPSMKNNTQKRKRVAAAKSNKGKQTGLTKWLSQSNTKFNSTNTSAPSGKDLPPLVNDADDFVKDATKKSSTTAQNAKSSRPRQNKSRSGSPVLINAECAVQLTCKAKGLTAEHSPETVIVDSSLTLSKKACATTPAMLGGSIDKPTPCVSAAYQSNLDRSDATINLVEAYPLDAKPSSKDLPCDVPHTAPCASFFEACKSRLPTVDSQPNFIEPPRDSSSESSASDCDDTAGSDVDYETVPGAQSRSRKSKVMSRGPSPPRKELDTYEMQRQRNIEANNKMLAELGLMGGSMKTKSAGLIKPTAKTKKPLKKRTKAEQSTPPPLDRRRSTRIRGVPAEQFAEGYIEAAIKEPISYSYDEPGDFFEIGQIVDCKTGPLKVAGSTPTCATAYRRFGGHNHMIYSMSCSASKRFLVAGGGEGKVSFFDLNANAKEYDVNDVQSCIGTVKLHSRWISRAKFVNVRADLDAILTTADDGRMLLSSVQFADVVDGVEPQCKPLAWIGKELHARGIYSFDYQNGLIATTSKDSTVGITKLSDTTMSVVRTYSELHQGVVKAVRWVPGSGEPTAFISAGDDCLMNLYDIRASAISTTVEPHQKRINSITFHPRDGNLFLTGSSDKTIKGHDLRNMSTPVFSLNSHHHPSVKSSSLTAPVFYTEGTEFLSIGDKTDNIYAYNVAKQLLDRQMYVGFTPSCLYNHGGKVLAAHGKTTLYVLDSV</sequence>
<dbReference type="GO" id="GO:0005634">
    <property type="term" value="C:nucleus"/>
    <property type="evidence" value="ECO:0007669"/>
    <property type="project" value="TreeGrafter"/>
</dbReference>
<name>A0A0L0FQW0_9EUKA</name>
<feature type="compositionally biased region" description="Acidic residues" evidence="3">
    <location>
        <begin position="233"/>
        <end position="244"/>
    </location>
</feature>
<feature type="compositionally biased region" description="Basic and acidic residues" evidence="3">
    <location>
        <begin position="267"/>
        <end position="276"/>
    </location>
</feature>
<evidence type="ECO:0000256" key="3">
    <source>
        <dbReference type="SAM" id="MobiDB-lite"/>
    </source>
</evidence>
<dbReference type="GeneID" id="25909161"/>
<feature type="compositionally biased region" description="Polar residues" evidence="3">
    <location>
        <begin position="75"/>
        <end position="85"/>
    </location>
</feature>
<dbReference type="RefSeq" id="XP_014152838.1">
    <property type="nucleotide sequence ID" value="XM_014297363.1"/>
</dbReference>
<dbReference type="eggNOG" id="KOG0264">
    <property type="taxonomic scope" value="Eukaryota"/>
</dbReference>
<keyword evidence="5" id="KW-1185">Reference proteome</keyword>
<keyword evidence="2" id="KW-0853">WD repeat</keyword>
<dbReference type="GO" id="GO:2000001">
    <property type="term" value="P:regulation of DNA damage checkpoint"/>
    <property type="evidence" value="ECO:0007669"/>
    <property type="project" value="TreeGrafter"/>
</dbReference>
<dbReference type="Pfam" id="PF00400">
    <property type="entry name" value="WD40"/>
    <property type="match status" value="2"/>
</dbReference>
<dbReference type="SUPFAM" id="SSF50978">
    <property type="entry name" value="WD40 repeat-like"/>
    <property type="match status" value="1"/>
</dbReference>
<dbReference type="STRING" id="667725.A0A0L0FQW0"/>
<dbReference type="PROSITE" id="PS50082">
    <property type="entry name" value="WD_REPEATS_2"/>
    <property type="match status" value="1"/>
</dbReference>
<dbReference type="PANTHER" id="PTHR14773">
    <property type="entry name" value="WD REPEAT-CONTAINING PROTEIN 76"/>
    <property type="match status" value="1"/>
</dbReference>
<dbReference type="OrthoDB" id="273771at2759"/>
<dbReference type="Gene3D" id="2.130.10.10">
    <property type="entry name" value="YVTN repeat-like/Quinoprotein amine dehydrogenase"/>
    <property type="match status" value="2"/>
</dbReference>
<gene>
    <name evidence="4" type="ORF">SARC_08657</name>
</gene>
<feature type="compositionally biased region" description="Polar residues" evidence="3">
    <location>
        <begin position="29"/>
        <end position="53"/>
    </location>
</feature>
<feature type="region of interest" description="Disordered" evidence="3">
    <location>
        <begin position="300"/>
        <end position="338"/>
    </location>
</feature>
<dbReference type="EMBL" id="KQ242394">
    <property type="protein sequence ID" value="KNC78936.1"/>
    <property type="molecule type" value="Genomic_DNA"/>
</dbReference>
<reference evidence="4 5" key="1">
    <citation type="submission" date="2011-02" db="EMBL/GenBank/DDBJ databases">
        <title>The Genome Sequence of Sphaeroforma arctica JP610.</title>
        <authorList>
            <consortium name="The Broad Institute Genome Sequencing Platform"/>
            <person name="Russ C."/>
            <person name="Cuomo C."/>
            <person name="Young S.K."/>
            <person name="Zeng Q."/>
            <person name="Gargeya S."/>
            <person name="Alvarado L."/>
            <person name="Berlin A."/>
            <person name="Chapman S.B."/>
            <person name="Chen Z."/>
            <person name="Freedman E."/>
            <person name="Gellesch M."/>
            <person name="Goldberg J."/>
            <person name="Griggs A."/>
            <person name="Gujja S."/>
            <person name="Heilman E."/>
            <person name="Heiman D."/>
            <person name="Howarth C."/>
            <person name="Mehta T."/>
            <person name="Neiman D."/>
            <person name="Pearson M."/>
            <person name="Roberts A."/>
            <person name="Saif S."/>
            <person name="Shea T."/>
            <person name="Shenoy N."/>
            <person name="Sisk P."/>
            <person name="Stolte C."/>
            <person name="Sykes S."/>
            <person name="White J."/>
            <person name="Yandava C."/>
            <person name="Burger G."/>
            <person name="Gray M.W."/>
            <person name="Holland P.W.H."/>
            <person name="King N."/>
            <person name="Lang F.B.F."/>
            <person name="Roger A.J."/>
            <person name="Ruiz-Trillo I."/>
            <person name="Haas B."/>
            <person name="Nusbaum C."/>
            <person name="Birren B."/>
        </authorList>
    </citation>
    <scope>NUCLEOTIDE SEQUENCE [LARGE SCALE GENOMIC DNA]</scope>
    <source>
        <strain evidence="4 5">JP610</strain>
    </source>
</reference>
<feature type="repeat" description="WD" evidence="2">
    <location>
        <begin position="597"/>
        <end position="633"/>
    </location>
</feature>
<proteinExistence type="inferred from homology"/>
<dbReference type="GO" id="GO:0003677">
    <property type="term" value="F:DNA binding"/>
    <property type="evidence" value="ECO:0007669"/>
    <property type="project" value="TreeGrafter"/>
</dbReference>
<dbReference type="Proteomes" id="UP000054560">
    <property type="component" value="Unassembled WGS sequence"/>
</dbReference>
<dbReference type="InterPro" id="IPR050853">
    <property type="entry name" value="WD_repeat_DNA-damage-binding"/>
</dbReference>
<dbReference type="InterPro" id="IPR036322">
    <property type="entry name" value="WD40_repeat_dom_sf"/>
</dbReference>
<feature type="region of interest" description="Disordered" evidence="3">
    <location>
        <begin position="1"/>
        <end position="98"/>
    </location>
</feature>
<dbReference type="AlphaFoldDB" id="A0A0L0FQW0"/>
<evidence type="ECO:0000313" key="4">
    <source>
        <dbReference type="EMBL" id="KNC78936.1"/>
    </source>
</evidence>